<dbReference type="OrthoDB" id="9787129at2"/>
<dbReference type="GO" id="GO:0015128">
    <property type="term" value="F:gluconate transmembrane transporter activity"/>
    <property type="evidence" value="ECO:0007669"/>
    <property type="project" value="InterPro"/>
</dbReference>
<feature type="transmembrane region" description="Helical" evidence="8">
    <location>
        <begin position="457"/>
        <end position="479"/>
    </location>
</feature>
<organism evidence="9 10">
    <name type="scientific">Arundinibacter roseus</name>
    <dbReference type="NCBI Taxonomy" id="2070510"/>
    <lineage>
        <taxon>Bacteria</taxon>
        <taxon>Pseudomonadati</taxon>
        <taxon>Bacteroidota</taxon>
        <taxon>Cytophagia</taxon>
        <taxon>Cytophagales</taxon>
        <taxon>Spirosomataceae</taxon>
        <taxon>Arundinibacter</taxon>
    </lineage>
</organism>
<keyword evidence="5 8" id="KW-1133">Transmembrane helix</keyword>
<dbReference type="InterPro" id="IPR003474">
    <property type="entry name" value="Glcn_transporter"/>
</dbReference>
<dbReference type="Proteomes" id="UP000295706">
    <property type="component" value="Unassembled WGS sequence"/>
</dbReference>
<comment type="caution">
    <text evidence="9">The sequence shown here is derived from an EMBL/GenBank/DDBJ whole genome shotgun (WGS) entry which is preliminary data.</text>
</comment>
<evidence type="ECO:0000256" key="3">
    <source>
        <dbReference type="ARBA" id="ARBA00022475"/>
    </source>
</evidence>
<dbReference type="RefSeq" id="WP_132114993.1">
    <property type="nucleotide sequence ID" value="NZ_SMJU01000002.1"/>
</dbReference>
<evidence type="ECO:0000313" key="10">
    <source>
        <dbReference type="Proteomes" id="UP000295706"/>
    </source>
</evidence>
<keyword evidence="6 8" id="KW-0472">Membrane</keyword>
<feature type="transmembrane region" description="Helical" evidence="8">
    <location>
        <begin position="158"/>
        <end position="179"/>
    </location>
</feature>
<dbReference type="GO" id="GO:0005886">
    <property type="term" value="C:plasma membrane"/>
    <property type="evidence" value="ECO:0007669"/>
    <property type="project" value="UniProtKB-SubCell"/>
</dbReference>
<keyword evidence="3" id="KW-1003">Cell membrane</keyword>
<feature type="transmembrane region" description="Helical" evidence="8">
    <location>
        <begin position="329"/>
        <end position="352"/>
    </location>
</feature>
<proteinExistence type="inferred from homology"/>
<evidence type="ECO:0000256" key="7">
    <source>
        <dbReference type="ARBA" id="ARBA00049663"/>
    </source>
</evidence>
<comment type="subcellular location">
    <subcellularLocation>
        <location evidence="1">Cell membrane</location>
        <topology evidence="1">Multi-pass membrane protein</topology>
    </subcellularLocation>
</comment>
<dbReference type="AlphaFoldDB" id="A0A4R4KNC0"/>
<comment type="similarity">
    <text evidence="7">Belongs to the GntP permease family.</text>
</comment>
<evidence type="ECO:0000313" key="9">
    <source>
        <dbReference type="EMBL" id="TDB68229.1"/>
    </source>
</evidence>
<name>A0A4R4KNC0_9BACT</name>
<evidence type="ECO:0000256" key="8">
    <source>
        <dbReference type="SAM" id="Phobius"/>
    </source>
</evidence>
<feature type="transmembrane region" description="Helical" evidence="8">
    <location>
        <begin position="295"/>
        <end position="317"/>
    </location>
</feature>
<gene>
    <name evidence="9" type="ORF">EZE20_04720</name>
</gene>
<evidence type="ECO:0000256" key="1">
    <source>
        <dbReference type="ARBA" id="ARBA00004651"/>
    </source>
</evidence>
<keyword evidence="4 8" id="KW-0812">Transmembrane</keyword>
<protein>
    <submittedName>
        <fullName evidence="9">GntP family permease</fullName>
    </submittedName>
</protein>
<keyword evidence="2" id="KW-0813">Transport</keyword>
<evidence type="ECO:0000256" key="4">
    <source>
        <dbReference type="ARBA" id="ARBA00022692"/>
    </source>
</evidence>
<feature type="transmembrane region" description="Helical" evidence="8">
    <location>
        <begin position="5"/>
        <end position="22"/>
    </location>
</feature>
<feature type="transmembrane region" description="Helical" evidence="8">
    <location>
        <begin position="253"/>
        <end position="275"/>
    </location>
</feature>
<feature type="transmembrane region" description="Helical" evidence="8">
    <location>
        <begin position="364"/>
        <end position="386"/>
    </location>
</feature>
<feature type="transmembrane region" description="Helical" evidence="8">
    <location>
        <begin position="28"/>
        <end position="46"/>
    </location>
</feature>
<keyword evidence="10" id="KW-1185">Reference proteome</keyword>
<sequence length="482" mass="50589">MTDPLFILLIGVFLVVGGIIGLKLHPFLALIMGALVVAFLTPADAVEQFGLSKGLSVEAANALSRKSIGERLATEFGNTCARIGILIVMAAIIGKSLLESGAAERIIRSLLRLFGIEQAPAAFLVSSFFLGIPVFFDTVIFLMMPLVKAMTLRLGKNYLLLVMCIMAGAAMANSLVPPAPGPLFLISEMHIPIGLMMIAGAIVGLFTITSGYFFSKWANQKWPIEIRDSLDARLEDIRIVAAREDKELPSLGLSLLPVLIPLSFICADTALSALAKAGIAPLGTSDYAQGFLAPVSFFGDKNIALISGAIVALLVLISQKKTNKEAFAAFVQAALLSAGGIILITAAGGAFGGMLQQTGISLRIAGLTAGYQMALIPLAFLISAVIRTAQGSATVALITVSGILSGMADTANLGFHPVYLGLAIGCGSKLVPWMNDSGFWIICKLSNLTEREALKTITPLLAVMGLTGLIVIMIGAKLFPLI</sequence>
<evidence type="ECO:0000256" key="5">
    <source>
        <dbReference type="ARBA" id="ARBA00022989"/>
    </source>
</evidence>
<evidence type="ECO:0000256" key="2">
    <source>
        <dbReference type="ARBA" id="ARBA00022448"/>
    </source>
</evidence>
<accession>A0A4R4KNC0</accession>
<dbReference type="EMBL" id="SMJU01000002">
    <property type="protein sequence ID" value="TDB68229.1"/>
    <property type="molecule type" value="Genomic_DNA"/>
</dbReference>
<reference evidence="9 10" key="1">
    <citation type="submission" date="2019-02" db="EMBL/GenBank/DDBJ databases">
        <title>Arundinibacter roseus gen. nov., sp. nov., a new member of the family Cytophagaceae.</title>
        <authorList>
            <person name="Szuroczki S."/>
            <person name="Khayer B."/>
            <person name="Sproer C."/>
            <person name="Toumi M."/>
            <person name="Szabo A."/>
            <person name="Felfoldi T."/>
            <person name="Schumann P."/>
            <person name="Toth E."/>
        </authorList>
    </citation>
    <scope>NUCLEOTIDE SEQUENCE [LARGE SCALE GENOMIC DNA]</scope>
    <source>
        <strain evidence="9 10">DMA-k-7a</strain>
    </source>
</reference>
<dbReference type="Pfam" id="PF02447">
    <property type="entry name" value="GntP_permease"/>
    <property type="match status" value="1"/>
</dbReference>
<evidence type="ECO:0000256" key="6">
    <source>
        <dbReference type="ARBA" id="ARBA00023136"/>
    </source>
</evidence>
<feature type="transmembrane region" description="Helical" evidence="8">
    <location>
        <begin position="393"/>
        <end position="415"/>
    </location>
</feature>
<dbReference type="PANTHER" id="PTHR30354:SF22">
    <property type="entry name" value="HIGH-AFFINITY GLUCONATE TRANSPORTER"/>
    <property type="match status" value="1"/>
</dbReference>
<feature type="transmembrane region" description="Helical" evidence="8">
    <location>
        <begin position="118"/>
        <end position="146"/>
    </location>
</feature>
<dbReference type="PANTHER" id="PTHR30354">
    <property type="entry name" value="GNT FAMILY GLUCONATE TRANSPORTER"/>
    <property type="match status" value="1"/>
</dbReference>
<feature type="transmembrane region" description="Helical" evidence="8">
    <location>
        <begin position="191"/>
        <end position="214"/>
    </location>
</feature>